<feature type="compositionally biased region" description="Low complexity" evidence="1">
    <location>
        <begin position="42"/>
        <end position="57"/>
    </location>
</feature>
<evidence type="ECO:0000256" key="1">
    <source>
        <dbReference type="SAM" id="MobiDB-lite"/>
    </source>
</evidence>
<evidence type="ECO:0000256" key="2">
    <source>
        <dbReference type="SAM" id="SignalP"/>
    </source>
</evidence>
<dbReference type="EMBL" id="JBHMQV010000009">
    <property type="protein sequence ID" value="MFC0844893.1"/>
    <property type="molecule type" value="Genomic_DNA"/>
</dbReference>
<dbReference type="RefSeq" id="WP_394319441.1">
    <property type="nucleotide sequence ID" value="NZ_JBHMQV010000009.1"/>
</dbReference>
<feature type="signal peptide" evidence="2">
    <location>
        <begin position="1"/>
        <end position="20"/>
    </location>
</feature>
<feature type="chain" id="PRO_5046948808" description="Fibronectin type-III domain-containing protein" evidence="2">
    <location>
        <begin position="21"/>
        <end position="652"/>
    </location>
</feature>
<sequence>MAVGAVLAVLAGVGTASASALPPEPTASKAPVSHSVAGPENAAASGARPASGSSPSAGTGYKYGSYWRVVTPDVVLRNTVTDPDGGTVNLTFEVWTTDSSGKPKDKVKLTDTNPYGVEVSPYVASGKTAQVPIEYGRLKPGITYTFHTNAYDGSLYETDWSPWANFRIEPYVSFPAPQASSSIDPVAQKIIEFTRTDPGPALPTLRKDGTILKAPAQKRTCGVPDAQGHKLCIELNPPSKTAVTPPRASAPGGPAADLVDWCYGKPSGKNYMNRTEACLKNIGGGTLIFTDTDPDKPALGTAAFTIEQRLKAYPKKGDSGSDFAEFDQQIMLEPTHIDPVLKGVHMRWNPGTSCTNCTTTKTKWTDGANNPAGDAYWTVVTDGRPYDDRWGTIQTRWSGTGKETIDLDWSITATVDAGGNPATADFGTSGIHAVRELAPRCDNIRKGIAPGCVLPFFKPTFTVDTNLYPAAGAYYWLMQQKMPYHEGSVRWDSLLSYLGTDTTVKNSKGDPWTSNDSRTKVCGSWTAPPLDPSVGSVDCDEYAMASTHESGGFPGGRNQVTSGDQCAQLLTDKVRDGAADFGLFADTRKATNGPTGKEPCGRAAVPSEQNRKAFTGYPDPPWRMLDNDEFFVSNPGFEHCTSVHTTCVWRKA</sequence>
<keyword evidence="4" id="KW-1185">Reference proteome</keyword>
<keyword evidence="2" id="KW-0732">Signal</keyword>
<evidence type="ECO:0008006" key="5">
    <source>
        <dbReference type="Google" id="ProtNLM"/>
    </source>
</evidence>
<gene>
    <name evidence="3" type="ORF">ACFH04_14400</name>
</gene>
<reference evidence="3 4" key="1">
    <citation type="submission" date="2024-09" db="EMBL/GenBank/DDBJ databases">
        <authorList>
            <person name="Sun Q."/>
            <person name="Mori K."/>
        </authorList>
    </citation>
    <scope>NUCLEOTIDE SEQUENCE [LARGE SCALE GENOMIC DNA]</scope>
    <source>
        <strain evidence="3 4">JCM 4557</strain>
    </source>
</reference>
<evidence type="ECO:0000313" key="3">
    <source>
        <dbReference type="EMBL" id="MFC0844893.1"/>
    </source>
</evidence>
<protein>
    <recommendedName>
        <fullName evidence="5">Fibronectin type-III domain-containing protein</fullName>
    </recommendedName>
</protein>
<name>A0ABV6TGH3_9ACTN</name>
<comment type="caution">
    <text evidence="3">The sequence shown here is derived from an EMBL/GenBank/DDBJ whole genome shotgun (WGS) entry which is preliminary data.</text>
</comment>
<feature type="region of interest" description="Disordered" evidence="1">
    <location>
        <begin position="18"/>
        <end position="57"/>
    </location>
</feature>
<proteinExistence type="predicted"/>
<evidence type="ECO:0000313" key="4">
    <source>
        <dbReference type="Proteomes" id="UP001589887"/>
    </source>
</evidence>
<accession>A0ABV6TGH3</accession>
<organism evidence="3 4">
    <name type="scientific">Streptomyces noboritoensis</name>
    <dbReference type="NCBI Taxonomy" id="67337"/>
    <lineage>
        <taxon>Bacteria</taxon>
        <taxon>Bacillati</taxon>
        <taxon>Actinomycetota</taxon>
        <taxon>Actinomycetes</taxon>
        <taxon>Kitasatosporales</taxon>
        <taxon>Streptomycetaceae</taxon>
        <taxon>Streptomyces</taxon>
    </lineage>
</organism>
<dbReference type="Proteomes" id="UP001589887">
    <property type="component" value="Unassembled WGS sequence"/>
</dbReference>